<dbReference type="Gene3D" id="3.40.50.300">
    <property type="entry name" value="P-loop containing nucleotide triphosphate hydrolases"/>
    <property type="match status" value="2"/>
</dbReference>
<feature type="compositionally biased region" description="Polar residues" evidence="10">
    <location>
        <begin position="9"/>
        <end position="19"/>
    </location>
</feature>
<proteinExistence type="inferred from homology"/>
<dbReference type="GO" id="GO:0005524">
    <property type="term" value="F:ATP binding"/>
    <property type="evidence" value="ECO:0007669"/>
    <property type="project" value="UniProtKB-KW"/>
</dbReference>
<dbReference type="SMART" id="SM00382">
    <property type="entry name" value="AAA"/>
    <property type="match status" value="2"/>
</dbReference>
<reference evidence="12 13" key="1">
    <citation type="submission" date="2019-06" db="EMBL/GenBank/DDBJ databases">
        <authorList>
            <person name="Li M."/>
        </authorList>
    </citation>
    <scope>NUCLEOTIDE SEQUENCE [LARGE SCALE GENOMIC DNA]</scope>
    <source>
        <strain evidence="12 13">BGMRC6574</strain>
    </source>
</reference>
<name>A0A506UEZ7_9HYPH</name>
<dbReference type="Proteomes" id="UP000320314">
    <property type="component" value="Unassembled WGS sequence"/>
</dbReference>
<dbReference type="SUPFAM" id="SSF52540">
    <property type="entry name" value="P-loop containing nucleoside triphosphate hydrolases"/>
    <property type="match status" value="2"/>
</dbReference>
<dbReference type="PROSITE" id="PS50893">
    <property type="entry name" value="ABC_TRANSPORTER_2"/>
    <property type="match status" value="2"/>
</dbReference>
<organism evidence="12 13">
    <name type="scientific">Pararhizobium mangrovi</name>
    <dbReference type="NCBI Taxonomy" id="2590452"/>
    <lineage>
        <taxon>Bacteria</taxon>
        <taxon>Pseudomonadati</taxon>
        <taxon>Pseudomonadota</taxon>
        <taxon>Alphaproteobacteria</taxon>
        <taxon>Hyphomicrobiales</taxon>
        <taxon>Rhizobiaceae</taxon>
        <taxon>Rhizobium/Agrobacterium group</taxon>
        <taxon>Pararhizobium</taxon>
    </lineage>
</organism>
<dbReference type="InterPro" id="IPR027417">
    <property type="entry name" value="P-loop_NTPase"/>
</dbReference>
<evidence type="ECO:0000256" key="4">
    <source>
        <dbReference type="ARBA" id="ARBA00022597"/>
    </source>
</evidence>
<dbReference type="AlphaFoldDB" id="A0A506UEZ7"/>
<keyword evidence="8" id="KW-1278">Translocase</keyword>
<dbReference type="GO" id="GO:0016887">
    <property type="term" value="F:ATP hydrolysis activity"/>
    <property type="evidence" value="ECO:0007669"/>
    <property type="project" value="InterPro"/>
</dbReference>
<dbReference type="CDD" id="cd03216">
    <property type="entry name" value="ABC_Carb_Monos_I"/>
    <property type="match status" value="1"/>
</dbReference>
<evidence type="ECO:0000256" key="7">
    <source>
        <dbReference type="ARBA" id="ARBA00022840"/>
    </source>
</evidence>
<dbReference type="PANTHER" id="PTHR43790:SF3">
    <property type="entry name" value="D-ALLOSE IMPORT ATP-BINDING PROTEIN ALSA-RELATED"/>
    <property type="match status" value="1"/>
</dbReference>
<keyword evidence="9" id="KW-0472">Membrane</keyword>
<feature type="region of interest" description="Disordered" evidence="10">
    <location>
        <begin position="1"/>
        <end position="64"/>
    </location>
</feature>
<keyword evidence="6" id="KW-0547">Nucleotide-binding</keyword>
<sequence length="577" mass="62515">MSAAPPCARSSTPYVTTSPCRRRRLPKPRSSRRKTGSRSWAAAARRRTRSSFNRANTARSPAIAPSQGGFVAASQLQDTDEAVLVLDNVSKGFSGVQALDAVTLRARAGEVLALMGENGAGKSTLLKIMSAAHAADSGRIVLDGNEVSFASPVDARRNGIRVVAQEPEIMGNLSVAENVYVGALPRNGRLVDRARLFEMARSDIERAGFSGLLDPRAYGRDLSPAQRQIVEILRALVGKPRVIAFDEPTSSLSDHEAEALFHLIGRLCEDGIAVIYVSHRMKEIFRVATRVLVLRDGRVVGERPADETDDSELVRMMVGRDLSTLFHHTSHEPGRPILSLRNLTSADVHDVSFDVHAGEVVVLAGLVGAGRTELARAIIGDLPVTGGTILVDGEEMKPTSPRDAIRAGLCLAPEERKTQALLMKRSVKDNISLAIVGQLSRWHVIRRRQEREVAARHARRLSVRTPNLDNEVSKLSGGNQQKVVLARWLARRSKLLILDEPTRGVDVGAKADIYAIIDQLAAEGAAVLVISSELPEVLGLADRIVVMQRGRVSGELGRDEASEENILGLSILEEEAA</sequence>
<evidence type="ECO:0000313" key="12">
    <source>
        <dbReference type="EMBL" id="TPW30347.1"/>
    </source>
</evidence>
<feature type="domain" description="ABC transporter" evidence="11">
    <location>
        <begin position="317"/>
        <end position="574"/>
    </location>
</feature>
<protein>
    <submittedName>
        <fullName evidence="12">Sugar ABC transporter ATP-binding protein</fullName>
    </submittedName>
</protein>
<keyword evidence="5" id="KW-0677">Repeat</keyword>
<dbReference type="PANTHER" id="PTHR43790">
    <property type="entry name" value="CARBOHYDRATE TRANSPORT ATP-BINDING PROTEIN MG119-RELATED"/>
    <property type="match status" value="1"/>
</dbReference>
<feature type="compositionally biased region" description="Basic residues" evidence="10">
    <location>
        <begin position="20"/>
        <end position="36"/>
    </location>
</feature>
<dbReference type="OrthoDB" id="9805029at2"/>
<evidence type="ECO:0000313" key="13">
    <source>
        <dbReference type="Proteomes" id="UP000320314"/>
    </source>
</evidence>
<comment type="caution">
    <text evidence="12">The sequence shown here is derived from an EMBL/GenBank/DDBJ whole genome shotgun (WGS) entry which is preliminary data.</text>
</comment>
<gene>
    <name evidence="12" type="ORF">FJU11_04875</name>
</gene>
<dbReference type="InterPro" id="IPR003439">
    <property type="entry name" value="ABC_transporter-like_ATP-bd"/>
</dbReference>
<evidence type="ECO:0000256" key="10">
    <source>
        <dbReference type="SAM" id="MobiDB-lite"/>
    </source>
</evidence>
<comment type="similarity">
    <text evidence="1">Belongs to the ABC transporter superfamily.</text>
</comment>
<evidence type="ECO:0000259" key="11">
    <source>
        <dbReference type="PROSITE" id="PS50893"/>
    </source>
</evidence>
<keyword evidence="13" id="KW-1185">Reference proteome</keyword>
<keyword evidence="7 12" id="KW-0067">ATP-binding</keyword>
<evidence type="ECO:0000256" key="6">
    <source>
        <dbReference type="ARBA" id="ARBA00022741"/>
    </source>
</evidence>
<accession>A0A506UEZ7</accession>
<evidence type="ECO:0000256" key="8">
    <source>
        <dbReference type="ARBA" id="ARBA00022967"/>
    </source>
</evidence>
<evidence type="ECO:0000256" key="3">
    <source>
        <dbReference type="ARBA" id="ARBA00022475"/>
    </source>
</evidence>
<dbReference type="Pfam" id="PF00005">
    <property type="entry name" value="ABC_tran"/>
    <property type="match status" value="2"/>
</dbReference>
<keyword evidence="2" id="KW-0813">Transport</keyword>
<evidence type="ECO:0000256" key="1">
    <source>
        <dbReference type="ARBA" id="ARBA00005417"/>
    </source>
</evidence>
<evidence type="ECO:0000256" key="9">
    <source>
        <dbReference type="ARBA" id="ARBA00023136"/>
    </source>
</evidence>
<dbReference type="EMBL" id="VHLH01000006">
    <property type="protein sequence ID" value="TPW30347.1"/>
    <property type="molecule type" value="Genomic_DNA"/>
</dbReference>
<keyword evidence="4" id="KW-0762">Sugar transport</keyword>
<evidence type="ECO:0000256" key="2">
    <source>
        <dbReference type="ARBA" id="ARBA00022448"/>
    </source>
</evidence>
<dbReference type="InterPro" id="IPR003593">
    <property type="entry name" value="AAA+_ATPase"/>
</dbReference>
<dbReference type="InterPro" id="IPR050107">
    <property type="entry name" value="ABC_carbohydrate_import_ATPase"/>
</dbReference>
<feature type="domain" description="ABC transporter" evidence="11">
    <location>
        <begin position="84"/>
        <end position="321"/>
    </location>
</feature>
<dbReference type="InterPro" id="IPR017871">
    <property type="entry name" value="ABC_transporter-like_CS"/>
</dbReference>
<evidence type="ECO:0000256" key="5">
    <source>
        <dbReference type="ARBA" id="ARBA00022737"/>
    </source>
</evidence>
<dbReference type="CDD" id="cd03215">
    <property type="entry name" value="ABC_Carb_Monos_II"/>
    <property type="match status" value="1"/>
</dbReference>
<dbReference type="PROSITE" id="PS00211">
    <property type="entry name" value="ABC_TRANSPORTER_1"/>
    <property type="match status" value="1"/>
</dbReference>
<keyword evidence="3" id="KW-1003">Cell membrane</keyword>